<dbReference type="FunFam" id="3.30.420.10:FF:000089">
    <property type="entry name" value="Ribonuclease H"/>
    <property type="match status" value="1"/>
</dbReference>
<dbReference type="GO" id="GO:0003676">
    <property type="term" value="F:nucleic acid binding"/>
    <property type="evidence" value="ECO:0007669"/>
    <property type="project" value="InterPro"/>
</dbReference>
<reference evidence="13 14" key="1">
    <citation type="submission" date="2011-02" db="EMBL/GenBank/DDBJ databases">
        <authorList>
            <person name="Muzny D."/>
            <person name="Qin X."/>
            <person name="Buhay C."/>
            <person name="Dugan-Rocha S."/>
            <person name="Ding Y."/>
            <person name="Chen G."/>
            <person name="Hawes A."/>
            <person name="Holder M."/>
            <person name="Jhangiani S."/>
            <person name="Johnson A."/>
            <person name="Khan Z."/>
            <person name="Li Z."/>
            <person name="Liu W."/>
            <person name="Liu X."/>
            <person name="Perez L."/>
            <person name="Shen H."/>
            <person name="Wang Q."/>
            <person name="Watt J."/>
            <person name="Xi L."/>
            <person name="Xin Y."/>
            <person name="Zhou J."/>
            <person name="Deng J."/>
            <person name="Jiang H."/>
            <person name="Liu Y."/>
            <person name="Qu J."/>
            <person name="Song X.-Z."/>
            <person name="Zhang L."/>
            <person name="Villasana D."/>
            <person name="Johnson A."/>
            <person name="Liu J."/>
            <person name="Liyanage D."/>
            <person name="Lorensuhewa L."/>
            <person name="Robinson T."/>
            <person name="Song A."/>
            <person name="Song B.-B."/>
            <person name="Dinh H."/>
            <person name="Thornton R."/>
            <person name="Coyle M."/>
            <person name="Francisco L."/>
            <person name="Jackson L."/>
            <person name="Javaid M."/>
            <person name="Korchina V."/>
            <person name="Kovar C."/>
            <person name="Mata R."/>
            <person name="Mathew T."/>
            <person name="Ngo R."/>
            <person name="Nguyen L."/>
            <person name="Nguyen N."/>
            <person name="Okwuonu G."/>
            <person name="Ongeri F."/>
            <person name="Pham C."/>
            <person name="Simmons D."/>
            <person name="Wilczek-Boney K."/>
            <person name="Hale W."/>
            <person name="Jakkamsetti A."/>
            <person name="Pham P."/>
            <person name="Ruth R."/>
            <person name="San Lucas F."/>
            <person name="Warren J."/>
            <person name="Zhang J."/>
            <person name="Zhao Z."/>
            <person name="Zhou C."/>
            <person name="Zhu D."/>
            <person name="Lee S."/>
            <person name="Bess C."/>
            <person name="Blankenburg K."/>
            <person name="Forbes L."/>
            <person name="Fu Q."/>
            <person name="Gubbala S."/>
            <person name="Hirani K."/>
            <person name="Jayaseelan J.C."/>
            <person name="Lara F."/>
            <person name="Munidasa M."/>
            <person name="Palculict T."/>
            <person name="Patil S."/>
            <person name="Pu L.-L."/>
            <person name="Saada N."/>
            <person name="Tang L."/>
            <person name="Weissenberger G."/>
            <person name="Zhu Y."/>
            <person name="Hemphill L."/>
            <person name="Shang Y."/>
            <person name="Youmans B."/>
            <person name="Ayvaz T."/>
            <person name="Ross M."/>
            <person name="Santibanez J."/>
            <person name="Aqrawi P."/>
            <person name="Gross S."/>
            <person name="Joshi V."/>
            <person name="Fowler G."/>
            <person name="Nazareth L."/>
            <person name="Reid J."/>
            <person name="Worley K."/>
            <person name="Petrosino J."/>
            <person name="Highlander S."/>
            <person name="Gibbs R."/>
        </authorList>
    </citation>
    <scope>NUCLEOTIDE SEQUENCE [LARGE SCALE GENOMIC DNA]</scope>
    <source>
        <strain evidence="13 14">DSM 15829</strain>
    </source>
</reference>
<evidence type="ECO:0000256" key="8">
    <source>
        <dbReference type="ARBA" id="ARBA00022759"/>
    </source>
</evidence>
<keyword evidence="8 11" id="KW-0255">Endonuclease</keyword>
<dbReference type="Gene3D" id="3.30.420.10">
    <property type="entry name" value="Ribonuclease H-like superfamily/Ribonuclease H"/>
    <property type="match status" value="1"/>
</dbReference>
<keyword evidence="7 11" id="KW-0479">Metal-binding</keyword>
<dbReference type="GO" id="GO:0000287">
    <property type="term" value="F:magnesium ion binding"/>
    <property type="evidence" value="ECO:0007669"/>
    <property type="project" value="UniProtKB-UniRule"/>
</dbReference>
<comment type="catalytic activity">
    <reaction evidence="1 11">
        <text>Endonucleolytic cleavage to 5'-phosphomonoester.</text>
        <dbReference type="EC" id="3.1.26.4"/>
    </reaction>
</comment>
<evidence type="ECO:0000256" key="4">
    <source>
        <dbReference type="ARBA" id="ARBA00011245"/>
    </source>
</evidence>
<evidence type="ECO:0000256" key="1">
    <source>
        <dbReference type="ARBA" id="ARBA00000077"/>
    </source>
</evidence>
<evidence type="ECO:0000313" key="14">
    <source>
        <dbReference type="Proteomes" id="UP000005947"/>
    </source>
</evidence>
<evidence type="ECO:0000259" key="12">
    <source>
        <dbReference type="PROSITE" id="PS50879"/>
    </source>
</evidence>
<comment type="subcellular location">
    <subcellularLocation>
        <location evidence="11">Cytoplasm</location>
    </subcellularLocation>
</comment>
<dbReference type="PROSITE" id="PS50879">
    <property type="entry name" value="RNASE_H_1"/>
    <property type="match status" value="1"/>
</dbReference>
<dbReference type="PANTHER" id="PTHR10642">
    <property type="entry name" value="RIBONUCLEASE H1"/>
    <property type="match status" value="1"/>
</dbReference>
<feature type="binding site" evidence="11">
    <location>
        <position position="94"/>
    </location>
    <ligand>
        <name>Mg(2+)</name>
        <dbReference type="ChEBI" id="CHEBI:18420"/>
        <label>1</label>
    </ligand>
</feature>
<dbReference type="NCBIfam" id="NF001236">
    <property type="entry name" value="PRK00203.1"/>
    <property type="match status" value="1"/>
</dbReference>
<comment type="subunit">
    <text evidence="4 11">Monomer.</text>
</comment>
<feature type="binding site" evidence="11">
    <location>
        <position position="159"/>
    </location>
    <ligand>
        <name>Mg(2+)</name>
        <dbReference type="ChEBI" id="CHEBI:18420"/>
        <label>2</label>
    </ligand>
</feature>
<evidence type="ECO:0000256" key="11">
    <source>
        <dbReference type="HAMAP-Rule" id="MF_00042"/>
    </source>
</evidence>
<comment type="similarity">
    <text evidence="3 11">Belongs to the RNase H family.</text>
</comment>
<dbReference type="InterPro" id="IPR036397">
    <property type="entry name" value="RNaseH_sf"/>
</dbReference>
<feature type="binding site" evidence="11">
    <location>
        <position position="72"/>
    </location>
    <ligand>
        <name>Mg(2+)</name>
        <dbReference type="ChEBI" id="CHEBI:18420"/>
        <label>1</label>
    </ligand>
</feature>
<dbReference type="SUPFAM" id="SSF53098">
    <property type="entry name" value="Ribonuclease H-like"/>
    <property type="match status" value="1"/>
</dbReference>
<dbReference type="eggNOG" id="COG0328">
    <property type="taxonomic scope" value="Bacteria"/>
</dbReference>
<organism evidence="13 14">
    <name type="scientific">Fannyhessea vaginae DSM 15829</name>
    <dbReference type="NCBI Taxonomy" id="525256"/>
    <lineage>
        <taxon>Bacteria</taxon>
        <taxon>Bacillati</taxon>
        <taxon>Actinomycetota</taxon>
        <taxon>Coriobacteriia</taxon>
        <taxon>Coriobacteriales</taxon>
        <taxon>Atopobiaceae</taxon>
        <taxon>Fannyhessea</taxon>
    </lineage>
</organism>
<dbReference type="AlphaFoldDB" id="F1T4K1"/>
<proteinExistence type="inferred from homology"/>
<dbReference type="Proteomes" id="UP000005947">
    <property type="component" value="Unassembled WGS sequence"/>
</dbReference>
<dbReference type="InterPro" id="IPR022892">
    <property type="entry name" value="RNaseHI"/>
</dbReference>
<evidence type="ECO:0000256" key="9">
    <source>
        <dbReference type="ARBA" id="ARBA00022801"/>
    </source>
</evidence>
<dbReference type="PANTHER" id="PTHR10642:SF26">
    <property type="entry name" value="RIBONUCLEASE H1"/>
    <property type="match status" value="1"/>
</dbReference>
<evidence type="ECO:0000256" key="2">
    <source>
        <dbReference type="ARBA" id="ARBA00004065"/>
    </source>
</evidence>
<accession>F1T4K1</accession>
<dbReference type="InterPro" id="IPR002156">
    <property type="entry name" value="RNaseH_domain"/>
</dbReference>
<feature type="binding site" evidence="11">
    <location>
        <position position="29"/>
    </location>
    <ligand>
        <name>Mg(2+)</name>
        <dbReference type="ChEBI" id="CHEBI:18420"/>
        <label>2</label>
    </ligand>
</feature>
<dbReference type="GO" id="GO:0005737">
    <property type="term" value="C:cytoplasm"/>
    <property type="evidence" value="ECO:0007669"/>
    <property type="project" value="UniProtKB-SubCell"/>
</dbReference>
<evidence type="ECO:0000256" key="6">
    <source>
        <dbReference type="ARBA" id="ARBA00022722"/>
    </source>
</evidence>
<protein>
    <recommendedName>
        <fullName evidence="5 11">Ribonuclease H</fullName>
        <shortName evidence="11">RNase H</shortName>
        <ecNumber evidence="5 11">3.1.26.4</ecNumber>
    </recommendedName>
</protein>
<evidence type="ECO:0000256" key="3">
    <source>
        <dbReference type="ARBA" id="ARBA00005300"/>
    </source>
</evidence>
<dbReference type="HAMAP" id="MF_00042">
    <property type="entry name" value="RNase_H"/>
    <property type="match status" value="1"/>
</dbReference>
<evidence type="ECO:0000256" key="10">
    <source>
        <dbReference type="ARBA" id="ARBA00022842"/>
    </source>
</evidence>
<dbReference type="InterPro" id="IPR050092">
    <property type="entry name" value="RNase_H"/>
</dbReference>
<evidence type="ECO:0000313" key="13">
    <source>
        <dbReference type="EMBL" id="EGF23645.1"/>
    </source>
</evidence>
<keyword evidence="9 11" id="KW-0378">Hydrolase</keyword>
<dbReference type="GO" id="GO:0043137">
    <property type="term" value="P:DNA replication, removal of RNA primer"/>
    <property type="evidence" value="ECO:0007669"/>
    <property type="project" value="TreeGrafter"/>
</dbReference>
<gene>
    <name evidence="11 13" type="primary">rnhA</name>
    <name evidence="13" type="ORF">HMPREF0091_10592</name>
</gene>
<comment type="function">
    <text evidence="2 11">Endonuclease that specifically degrades the RNA of RNA-DNA hybrids.</text>
</comment>
<keyword evidence="11" id="KW-0963">Cytoplasm</keyword>
<sequence length="183" mass="20607">MENSSSIKAKAMDAARTNSTKPQVIIWTDGSSRGNPGPGGYGAVMLFYDSAGREHKRELSCGYRQTTNNRMELLAPIIALEELKYPCKVELHSDSQYVIHAFQQHWIDGWQKRGWKTANKQPVKNVDLWKRLLRAMQPHEMSFVWVKGHAGTELNERCDELATTAADADVSLLQVDEGFEALS</sequence>
<dbReference type="InterPro" id="IPR012337">
    <property type="entry name" value="RNaseH-like_sf"/>
</dbReference>
<comment type="caution">
    <text evidence="13">The sequence shown here is derived from an EMBL/GenBank/DDBJ whole genome shotgun (WGS) entry which is preliminary data.</text>
</comment>
<dbReference type="EMBL" id="ACGK02000001">
    <property type="protein sequence ID" value="EGF23645.1"/>
    <property type="molecule type" value="Genomic_DNA"/>
</dbReference>
<dbReference type="EC" id="3.1.26.4" evidence="5 11"/>
<evidence type="ECO:0000256" key="7">
    <source>
        <dbReference type="ARBA" id="ARBA00022723"/>
    </source>
</evidence>
<feature type="domain" description="RNase H type-1" evidence="12">
    <location>
        <begin position="20"/>
        <end position="167"/>
    </location>
</feature>
<feature type="binding site" evidence="11">
    <location>
        <position position="29"/>
    </location>
    <ligand>
        <name>Mg(2+)</name>
        <dbReference type="ChEBI" id="CHEBI:18420"/>
        <label>1</label>
    </ligand>
</feature>
<evidence type="ECO:0000256" key="5">
    <source>
        <dbReference type="ARBA" id="ARBA00012180"/>
    </source>
</evidence>
<dbReference type="Pfam" id="PF00075">
    <property type="entry name" value="RNase_H"/>
    <property type="match status" value="1"/>
</dbReference>
<keyword evidence="6 11" id="KW-0540">Nuclease</keyword>
<name>F1T4K1_9ACTN</name>
<keyword evidence="10 11" id="KW-0460">Magnesium</keyword>
<comment type="cofactor">
    <cofactor evidence="11">
        <name>Mg(2+)</name>
        <dbReference type="ChEBI" id="CHEBI:18420"/>
    </cofactor>
    <text evidence="11">Binds 1 Mg(2+) ion per subunit. May bind a second metal ion at a regulatory site, or after substrate binding.</text>
</comment>
<keyword evidence="14" id="KW-1185">Reference proteome</keyword>
<dbReference type="CDD" id="cd09278">
    <property type="entry name" value="RNase_HI_prokaryote_like"/>
    <property type="match status" value="1"/>
</dbReference>
<dbReference type="GO" id="GO:0004523">
    <property type="term" value="F:RNA-DNA hybrid ribonuclease activity"/>
    <property type="evidence" value="ECO:0007669"/>
    <property type="project" value="UniProtKB-UniRule"/>
</dbReference>